<evidence type="ECO:0000256" key="1">
    <source>
        <dbReference type="SAM" id="Phobius"/>
    </source>
</evidence>
<dbReference type="Proteomes" id="UP001076655">
    <property type="component" value="Unassembled WGS sequence"/>
</dbReference>
<gene>
    <name evidence="2" type="ORF">N0392_02110</name>
</gene>
<keyword evidence="1" id="KW-1133">Transmembrane helix</keyword>
<evidence type="ECO:0000313" key="2">
    <source>
        <dbReference type="EMBL" id="MCY0788483.1"/>
    </source>
</evidence>
<dbReference type="InterPro" id="IPR010665">
    <property type="entry name" value="DUF1240"/>
</dbReference>
<comment type="caution">
    <text evidence="2">The sequence shown here is derived from an EMBL/GenBank/DDBJ whole genome shotgun (WGS) entry which is preliminary data.</text>
</comment>
<evidence type="ECO:0000313" key="3">
    <source>
        <dbReference type="Proteomes" id="UP001076655"/>
    </source>
</evidence>
<feature type="transmembrane region" description="Helical" evidence="1">
    <location>
        <begin position="88"/>
        <end position="107"/>
    </location>
</feature>
<organism evidence="2 3">
    <name type="scientific">Morganella morganii</name>
    <name type="common">Proteus morganii</name>
    <dbReference type="NCBI Taxonomy" id="582"/>
    <lineage>
        <taxon>Bacteria</taxon>
        <taxon>Pseudomonadati</taxon>
        <taxon>Pseudomonadota</taxon>
        <taxon>Gammaproteobacteria</taxon>
        <taxon>Enterobacterales</taxon>
        <taxon>Morganellaceae</taxon>
        <taxon>Morganella</taxon>
    </lineage>
</organism>
<feature type="transmembrane region" description="Helical" evidence="1">
    <location>
        <begin position="46"/>
        <end position="68"/>
    </location>
</feature>
<protein>
    <submittedName>
        <fullName evidence="2">DUF1240 domain-containing protein</fullName>
    </submittedName>
</protein>
<dbReference type="AlphaFoldDB" id="A0A9Q4CNK0"/>
<keyword evidence="1" id="KW-0812">Transmembrane</keyword>
<name>A0A9Q4CNK0_MORMO</name>
<dbReference type="Pfam" id="PF06836">
    <property type="entry name" value="DUF1240"/>
    <property type="match status" value="1"/>
</dbReference>
<dbReference type="EMBL" id="JAPNMI010000001">
    <property type="protein sequence ID" value="MCY0788483.1"/>
    <property type="molecule type" value="Genomic_DNA"/>
</dbReference>
<proteinExistence type="predicted"/>
<accession>A0A9Q4CNK0</accession>
<sequence>MDKPIISKVKLFFGFIFIFSLSVSIFLIFTYYIADYVNEREVVKVYPPLFFVFSAPLLMYFSFVILMIIINREILVLKILIFRRIFKFLAFFAALSFIFMILGPMYMDSNLISKGYIKCHSTPIKLQTVYVIDAELCKK</sequence>
<reference evidence="2" key="1">
    <citation type="submission" date="2022-08" db="EMBL/GenBank/DDBJ databases">
        <authorList>
            <person name="Dale J.L."/>
        </authorList>
    </citation>
    <scope>NUCLEOTIDE SEQUENCE</scope>
    <source>
        <strain evidence="2">2022EL-00758</strain>
    </source>
</reference>
<feature type="transmembrane region" description="Helical" evidence="1">
    <location>
        <begin position="12"/>
        <end position="34"/>
    </location>
</feature>
<keyword evidence="1" id="KW-0472">Membrane</keyword>
<dbReference type="RefSeq" id="WP_260249312.1">
    <property type="nucleotide sequence ID" value="NZ_JALMEJ010000004.1"/>
</dbReference>